<comment type="function">
    <text evidence="6">Specifically methylates the N7 position of a guanine in 16S rRNA.</text>
</comment>
<dbReference type="AlphaFoldDB" id="A0AAE3EIR0"/>
<dbReference type="PANTHER" id="PTHR31760">
    <property type="entry name" value="S-ADENOSYL-L-METHIONINE-DEPENDENT METHYLTRANSFERASES SUPERFAMILY PROTEIN"/>
    <property type="match status" value="1"/>
</dbReference>
<protein>
    <recommendedName>
        <fullName evidence="6">Ribosomal RNA small subunit methyltransferase G</fullName>
        <ecNumber evidence="6">2.1.1.-</ecNumber>
    </recommendedName>
    <alternativeName>
        <fullName evidence="6">16S rRNA 7-methylguanosine methyltransferase</fullName>
        <shortName evidence="6">16S rRNA m7G methyltransferase</shortName>
    </alternativeName>
</protein>
<comment type="similarity">
    <text evidence="6">Belongs to the methyltransferase superfamily. RNA methyltransferase RsmG family.</text>
</comment>
<dbReference type="HAMAP" id="MF_00074">
    <property type="entry name" value="16SrRNA_methyltr_G"/>
    <property type="match status" value="1"/>
</dbReference>
<dbReference type="NCBIfam" id="TIGR00138">
    <property type="entry name" value="rsmG_gidB"/>
    <property type="match status" value="1"/>
</dbReference>
<dbReference type="CDD" id="cd02440">
    <property type="entry name" value="AdoMet_MTases"/>
    <property type="match status" value="1"/>
</dbReference>
<proteinExistence type="inferred from homology"/>
<keyword evidence="2 6" id="KW-0698">rRNA processing</keyword>
<evidence type="ECO:0000256" key="4">
    <source>
        <dbReference type="ARBA" id="ARBA00022679"/>
    </source>
</evidence>
<comment type="caution">
    <text evidence="7">The sequence shown here is derived from an EMBL/GenBank/DDBJ whole genome shotgun (WGS) entry which is preliminary data.</text>
</comment>
<dbReference type="PANTHER" id="PTHR31760:SF0">
    <property type="entry name" value="S-ADENOSYL-L-METHIONINE-DEPENDENT METHYLTRANSFERASES SUPERFAMILY PROTEIN"/>
    <property type="match status" value="1"/>
</dbReference>
<dbReference type="SUPFAM" id="SSF53335">
    <property type="entry name" value="S-adenosyl-L-methionine-dependent methyltransferases"/>
    <property type="match status" value="1"/>
</dbReference>
<evidence type="ECO:0000256" key="2">
    <source>
        <dbReference type="ARBA" id="ARBA00022552"/>
    </source>
</evidence>
<dbReference type="Pfam" id="PF02527">
    <property type="entry name" value="GidB"/>
    <property type="match status" value="1"/>
</dbReference>
<dbReference type="GO" id="GO:0070043">
    <property type="term" value="F:rRNA (guanine-N7-)-methyltransferase activity"/>
    <property type="evidence" value="ECO:0007669"/>
    <property type="project" value="UniProtKB-UniRule"/>
</dbReference>
<comment type="subcellular location">
    <subcellularLocation>
        <location evidence="6">Cytoplasm</location>
    </subcellularLocation>
</comment>
<keyword evidence="4 6" id="KW-0808">Transferase</keyword>
<accession>A0AAE3EIR0</accession>
<dbReference type="InterPro" id="IPR029063">
    <property type="entry name" value="SAM-dependent_MTases_sf"/>
</dbReference>
<keyword evidence="8" id="KW-1185">Reference proteome</keyword>
<keyword evidence="1 6" id="KW-0963">Cytoplasm</keyword>
<evidence type="ECO:0000313" key="8">
    <source>
        <dbReference type="Proteomes" id="UP001198163"/>
    </source>
</evidence>
<evidence type="ECO:0000256" key="6">
    <source>
        <dbReference type="HAMAP-Rule" id="MF_00074"/>
    </source>
</evidence>
<evidence type="ECO:0000256" key="1">
    <source>
        <dbReference type="ARBA" id="ARBA00022490"/>
    </source>
</evidence>
<keyword evidence="5 6" id="KW-0949">S-adenosyl-L-methionine</keyword>
<sequence length="266" mass="29153">MVKKPAARKDRPLPVFPHPSAELLSRGLSMLGIAEDDSSDPRLGTIRGSNTLIPLIQSYIRELELFNSVFDLVGAAPGTEEGRCDLVVRHILDSLAPWKYIADLLRRPLEAADASAPPNLADVGSGAGFPGIPLAMLFPDVRVSLVERMSKRCAFLENCRAVLGLKNVEVLNAEVENAPAAAYQVVAFRAFRPLERPMLRSLLALVRAGGCLAAWKARKEKIREEMSQIEKDAEGWSVHPVAAPFLEHEERNLVVIPSRPSLNPLN</sequence>
<name>A0AAE3EIR0_9SPIR</name>
<feature type="binding site" evidence="6">
    <location>
        <begin position="175"/>
        <end position="176"/>
    </location>
    <ligand>
        <name>S-adenosyl-L-methionine</name>
        <dbReference type="ChEBI" id="CHEBI:59789"/>
    </ligand>
</feature>
<evidence type="ECO:0000256" key="5">
    <source>
        <dbReference type="ARBA" id="ARBA00022691"/>
    </source>
</evidence>
<dbReference type="GO" id="GO:0005829">
    <property type="term" value="C:cytosol"/>
    <property type="evidence" value="ECO:0007669"/>
    <property type="project" value="TreeGrafter"/>
</dbReference>
<evidence type="ECO:0000256" key="3">
    <source>
        <dbReference type="ARBA" id="ARBA00022603"/>
    </source>
</evidence>
<feature type="binding site" evidence="6">
    <location>
        <position position="124"/>
    </location>
    <ligand>
        <name>S-adenosyl-L-methionine</name>
        <dbReference type="ChEBI" id="CHEBI:59789"/>
    </ligand>
</feature>
<keyword evidence="3 6" id="KW-0489">Methyltransferase</keyword>
<feature type="binding site" evidence="6">
    <location>
        <position position="129"/>
    </location>
    <ligand>
        <name>S-adenosyl-L-methionine</name>
        <dbReference type="ChEBI" id="CHEBI:59789"/>
    </ligand>
</feature>
<dbReference type="EMBL" id="JAINWA010000003">
    <property type="protein sequence ID" value="MCD1655760.1"/>
    <property type="molecule type" value="Genomic_DNA"/>
</dbReference>
<organism evidence="7 8">
    <name type="scientific">Teretinema zuelzerae</name>
    <dbReference type="NCBI Taxonomy" id="156"/>
    <lineage>
        <taxon>Bacteria</taxon>
        <taxon>Pseudomonadati</taxon>
        <taxon>Spirochaetota</taxon>
        <taxon>Spirochaetia</taxon>
        <taxon>Spirochaetales</taxon>
        <taxon>Treponemataceae</taxon>
        <taxon>Teretinema</taxon>
    </lineage>
</organism>
<dbReference type="EC" id="2.1.1.-" evidence="6"/>
<dbReference type="RefSeq" id="WP_230757527.1">
    <property type="nucleotide sequence ID" value="NZ_JAINWA010000003.1"/>
</dbReference>
<comment type="caution">
    <text evidence="6">Lacks conserved residue(s) required for the propagation of feature annotation.</text>
</comment>
<evidence type="ECO:0000313" key="7">
    <source>
        <dbReference type="EMBL" id="MCD1655760.1"/>
    </source>
</evidence>
<feature type="binding site" evidence="6">
    <location>
        <position position="189"/>
    </location>
    <ligand>
        <name>S-adenosyl-L-methionine</name>
        <dbReference type="ChEBI" id="CHEBI:59789"/>
    </ligand>
</feature>
<gene>
    <name evidence="6 7" type="primary">rsmG</name>
    <name evidence="7" type="ORF">K7J14_13770</name>
</gene>
<dbReference type="InterPro" id="IPR003682">
    <property type="entry name" value="rRNA_ssu_MeTfrase_G"/>
</dbReference>
<dbReference type="Gene3D" id="3.40.50.150">
    <property type="entry name" value="Vaccinia Virus protein VP39"/>
    <property type="match status" value="1"/>
</dbReference>
<dbReference type="Proteomes" id="UP001198163">
    <property type="component" value="Unassembled WGS sequence"/>
</dbReference>
<reference evidence="7" key="1">
    <citation type="submission" date="2021-08" db="EMBL/GenBank/DDBJ databases">
        <title>Comparative analyses of Brucepasteria parasyntrophica and Teretinema zuelzerae.</title>
        <authorList>
            <person name="Song Y."/>
            <person name="Brune A."/>
        </authorList>
    </citation>
    <scope>NUCLEOTIDE SEQUENCE</scope>
    <source>
        <strain evidence="7">DSM 1903</strain>
    </source>
</reference>